<reference evidence="3 4" key="1">
    <citation type="submission" date="2012-10" db="EMBL/GenBank/DDBJ databases">
        <authorList>
            <person name="Zafar N."/>
            <person name="Inman J."/>
            <person name="Hall N."/>
            <person name="Lorenzi H."/>
            <person name="Caler E."/>
        </authorList>
    </citation>
    <scope>NUCLEOTIDE SEQUENCE [LARGE SCALE GENOMIC DNA]</scope>
    <source>
        <strain evidence="3 4">IP1</strain>
    </source>
</reference>
<dbReference type="RefSeq" id="XP_004255838.1">
    <property type="nucleotide sequence ID" value="XM_004255790.1"/>
</dbReference>
<dbReference type="OMA" id="FYSKLVM"/>
<dbReference type="GO" id="GO:0032012">
    <property type="term" value="P:regulation of ARF protein signal transduction"/>
    <property type="evidence" value="ECO:0007669"/>
    <property type="project" value="InterPro"/>
</dbReference>
<dbReference type="InterPro" id="IPR035999">
    <property type="entry name" value="Sec7_dom_sf"/>
</dbReference>
<name>A0A0A1U4C0_ENTIV</name>
<dbReference type="GO" id="GO:0016192">
    <property type="term" value="P:vesicle-mediated transport"/>
    <property type="evidence" value="ECO:0007669"/>
    <property type="project" value="UniProtKB-ARBA"/>
</dbReference>
<dbReference type="GeneID" id="14888032"/>
<feature type="compositionally biased region" description="Polar residues" evidence="1">
    <location>
        <begin position="52"/>
        <end position="68"/>
    </location>
</feature>
<dbReference type="Gene3D" id="1.10.220.20">
    <property type="match status" value="1"/>
</dbReference>
<dbReference type="EMBL" id="KB206683">
    <property type="protein sequence ID" value="ELP89067.1"/>
    <property type="molecule type" value="Genomic_DNA"/>
</dbReference>
<dbReference type="Pfam" id="PF01369">
    <property type="entry name" value="Sec7"/>
    <property type="match status" value="1"/>
</dbReference>
<dbReference type="PANTHER" id="PTHR10663">
    <property type="entry name" value="GUANYL-NUCLEOTIDE EXCHANGE FACTOR"/>
    <property type="match status" value="1"/>
</dbReference>
<dbReference type="VEuPathDB" id="AmoebaDB:EIN_165270"/>
<feature type="domain" description="SEC7" evidence="2">
    <location>
        <begin position="62"/>
        <end position="252"/>
    </location>
</feature>
<dbReference type="InterPro" id="IPR023394">
    <property type="entry name" value="Sec7_C_sf"/>
</dbReference>
<dbReference type="Proteomes" id="UP000014680">
    <property type="component" value="Unassembled WGS sequence"/>
</dbReference>
<sequence>MSIYINFDCDKWCINLSQYIIENLVKIQQKYSILSYPIRELLHHLLKTISQPQKDGQNSEKSIQNTPEVTRKLEKDRDEKISNAVNKNIQSGIEMYHRLTNNSANEITAKEVAEMFHTVKGIDKQLIGDFFEKRRDFNIAVLQEYLTPYTTNKDLFAGFCAFIESTKLPKETNSINHLFEDYAKYFAESSKQFTQDDTLYLISGTLLLNVELHHPMMKDKRTKEQFVSALSEMAPGIPSSYVGDIYDFIESHEFYIPSDEPTTDLSHIAEDLANMRRKCSVYYNGLVYSSKSSDEVTMKIVKLLVQNITVEFEEANTVERLENACKAFLKMAELSCELQSSVIGEYVLNVLIKSSSVLNMPDLASFCFDVKKIKSGLLILEMFWRNEMYILKFAPFCRFLSSLREIDLFPEIVEKRGSELVRVLTPAAKEKINSGWLSSFFGNENQTEENIDKTKYAFKNKSDLNNIMNNIFEKHPTHFKNFVDGFFEVIVSDDNIRLVSNSLVLVHHILVANNQIEARFDDVIAVSERKSVVGEYLNILPLSLYDLAETVSVRMSASVLQLLKKLSDDFWEKEKKFLTQILGKLVLNVGEKRAYDMLCEFLLEKSTQPTLTEILSQNVHLLLPVIQSSHYLTENKCQLGVILFNIYKTSVATSFSEYVDVLGRVYATLIPECDTEKSLIQSVQSLSLFLFVACCHPTAEIRQKALTILQSATPTFFVKVDKETTLYFFKSLATFVGGICAKKRPEIPNRCVDLVLKILLGAHSIILKKSEECWNVVLGIVKKMKENGDIDQMISEALKNTLFVLICDNIIVEGNKLWNDSWEVLDGVLNKADFVKTKQLDDVKNDEKTTEDKTGTTEKKDEKS</sequence>
<dbReference type="GO" id="GO:0012505">
    <property type="term" value="C:endomembrane system"/>
    <property type="evidence" value="ECO:0007669"/>
    <property type="project" value="UniProtKB-ARBA"/>
</dbReference>
<dbReference type="PROSITE" id="PS50190">
    <property type="entry name" value="SEC7"/>
    <property type="match status" value="1"/>
</dbReference>
<dbReference type="SUPFAM" id="SSF48371">
    <property type="entry name" value="ARM repeat"/>
    <property type="match status" value="1"/>
</dbReference>
<dbReference type="GO" id="GO:0005085">
    <property type="term" value="F:guanyl-nucleotide exchange factor activity"/>
    <property type="evidence" value="ECO:0007669"/>
    <property type="project" value="InterPro"/>
</dbReference>
<protein>
    <submittedName>
        <fullName evidence="3">Guanyl-nucleotide exchange factor, putative</fullName>
    </submittedName>
</protein>
<dbReference type="SMART" id="SM00222">
    <property type="entry name" value="Sec7"/>
    <property type="match status" value="1"/>
</dbReference>
<feature type="region of interest" description="Disordered" evidence="1">
    <location>
        <begin position="52"/>
        <end position="77"/>
    </location>
</feature>
<accession>A0A0A1U4C0</accession>
<dbReference type="InterPro" id="IPR016024">
    <property type="entry name" value="ARM-type_fold"/>
</dbReference>
<keyword evidence="4" id="KW-1185">Reference proteome</keyword>
<evidence type="ECO:0000256" key="1">
    <source>
        <dbReference type="SAM" id="MobiDB-lite"/>
    </source>
</evidence>
<dbReference type="OrthoDB" id="430364at2759"/>
<evidence type="ECO:0000313" key="4">
    <source>
        <dbReference type="Proteomes" id="UP000014680"/>
    </source>
</evidence>
<dbReference type="AlphaFoldDB" id="A0A0A1U4C0"/>
<dbReference type="InterPro" id="IPR000904">
    <property type="entry name" value="Sec7_dom"/>
</dbReference>
<gene>
    <name evidence="3" type="ORF">EIN_165270</name>
</gene>
<dbReference type="Gene3D" id="1.10.1000.11">
    <property type="entry name" value="Arf Nucleotide-binding Site Opener,domain 2"/>
    <property type="match status" value="1"/>
</dbReference>
<proteinExistence type="predicted"/>
<organism evidence="3 4">
    <name type="scientific">Entamoeba invadens IP1</name>
    <dbReference type="NCBI Taxonomy" id="370355"/>
    <lineage>
        <taxon>Eukaryota</taxon>
        <taxon>Amoebozoa</taxon>
        <taxon>Evosea</taxon>
        <taxon>Archamoebae</taxon>
        <taxon>Mastigamoebida</taxon>
        <taxon>Entamoebidae</taxon>
        <taxon>Entamoeba</taxon>
    </lineage>
</organism>
<dbReference type="SUPFAM" id="SSF48425">
    <property type="entry name" value="Sec7 domain"/>
    <property type="match status" value="1"/>
</dbReference>
<dbReference type="GO" id="GO:0005737">
    <property type="term" value="C:cytoplasm"/>
    <property type="evidence" value="ECO:0007669"/>
    <property type="project" value="UniProtKB-ARBA"/>
</dbReference>
<dbReference type="PANTHER" id="PTHR10663:SF388">
    <property type="entry name" value="GOLGI-SPECIFIC BREFELDIN A-RESISTANCE GUANINE NUCLEOTIDE EXCHANGE FACTOR 1"/>
    <property type="match status" value="1"/>
</dbReference>
<evidence type="ECO:0000259" key="2">
    <source>
        <dbReference type="PROSITE" id="PS50190"/>
    </source>
</evidence>
<dbReference type="KEGG" id="eiv:EIN_165270"/>
<feature type="region of interest" description="Disordered" evidence="1">
    <location>
        <begin position="844"/>
        <end position="864"/>
    </location>
</feature>
<evidence type="ECO:0000313" key="3">
    <source>
        <dbReference type="EMBL" id="ELP89067.1"/>
    </source>
</evidence>